<feature type="compositionally biased region" description="Polar residues" evidence="1">
    <location>
        <begin position="762"/>
        <end position="781"/>
    </location>
</feature>
<feature type="compositionally biased region" description="Low complexity" evidence="1">
    <location>
        <begin position="310"/>
        <end position="333"/>
    </location>
</feature>
<feature type="compositionally biased region" description="Pro residues" evidence="1">
    <location>
        <begin position="278"/>
        <end position="292"/>
    </location>
</feature>
<dbReference type="Proteomes" id="UP001355207">
    <property type="component" value="Chromosome 7"/>
</dbReference>
<feature type="domain" description="LsmAD" evidence="2">
    <location>
        <begin position="152"/>
        <end position="223"/>
    </location>
</feature>
<dbReference type="GO" id="GO:0003729">
    <property type="term" value="F:mRNA binding"/>
    <property type="evidence" value="ECO:0007669"/>
    <property type="project" value="TreeGrafter"/>
</dbReference>
<keyword evidence="4" id="KW-1185">Reference proteome</keyword>
<evidence type="ECO:0000313" key="4">
    <source>
        <dbReference type="Proteomes" id="UP001355207"/>
    </source>
</evidence>
<gene>
    <name evidence="3" type="ORF">L201_005788</name>
</gene>
<dbReference type="Pfam" id="PF06741">
    <property type="entry name" value="LsmAD"/>
    <property type="match status" value="1"/>
</dbReference>
<dbReference type="GO" id="GO:0010494">
    <property type="term" value="C:cytoplasmic stress granule"/>
    <property type="evidence" value="ECO:0007669"/>
    <property type="project" value="TreeGrafter"/>
</dbReference>
<accession>A0AAX4JZE6</accession>
<proteinExistence type="predicted"/>
<evidence type="ECO:0000313" key="3">
    <source>
        <dbReference type="EMBL" id="WWC90851.1"/>
    </source>
</evidence>
<feature type="compositionally biased region" description="Low complexity" evidence="1">
    <location>
        <begin position="427"/>
        <end position="436"/>
    </location>
</feature>
<feature type="compositionally biased region" description="Gly residues" evidence="1">
    <location>
        <begin position="9"/>
        <end position="24"/>
    </location>
</feature>
<feature type="region of interest" description="Disordered" evidence="1">
    <location>
        <begin position="547"/>
        <end position="573"/>
    </location>
</feature>
<feature type="region of interest" description="Disordered" evidence="1">
    <location>
        <begin position="411"/>
        <end position="485"/>
    </location>
</feature>
<feature type="region of interest" description="Disordered" evidence="1">
    <location>
        <begin position="692"/>
        <end position="884"/>
    </location>
</feature>
<protein>
    <recommendedName>
        <fullName evidence="2">LsmAD domain-containing protein</fullName>
    </recommendedName>
</protein>
<dbReference type="AlphaFoldDB" id="A0AAX4JZE6"/>
<feature type="compositionally biased region" description="Polar residues" evidence="1">
    <location>
        <begin position="809"/>
        <end position="821"/>
    </location>
</feature>
<feature type="compositionally biased region" description="Polar residues" evidence="1">
    <location>
        <begin position="53"/>
        <end position="66"/>
    </location>
</feature>
<reference evidence="3 4" key="1">
    <citation type="submission" date="2024-01" db="EMBL/GenBank/DDBJ databases">
        <title>Comparative genomics of Cryptococcus and Kwoniella reveals pathogenesis evolution and contrasting modes of karyotype evolution via chromosome fusion or intercentromeric recombination.</title>
        <authorList>
            <person name="Coelho M.A."/>
            <person name="David-Palma M."/>
            <person name="Shea T."/>
            <person name="Bowers K."/>
            <person name="McGinley-Smith S."/>
            <person name="Mohammad A.W."/>
            <person name="Gnirke A."/>
            <person name="Yurkov A.M."/>
            <person name="Nowrousian M."/>
            <person name="Sun S."/>
            <person name="Cuomo C.A."/>
            <person name="Heitman J."/>
        </authorList>
    </citation>
    <scope>NUCLEOTIDE SEQUENCE [LARGE SCALE GENOMIC DNA]</scope>
    <source>
        <strain evidence="3 4">CBS 6074</strain>
    </source>
</reference>
<feature type="region of interest" description="Disordered" evidence="1">
    <location>
        <begin position="1"/>
        <end position="135"/>
    </location>
</feature>
<feature type="compositionally biased region" description="Low complexity" evidence="1">
    <location>
        <begin position="229"/>
        <end position="245"/>
    </location>
</feature>
<dbReference type="EMBL" id="CP144104">
    <property type="protein sequence ID" value="WWC90851.1"/>
    <property type="molecule type" value="Genomic_DNA"/>
</dbReference>
<dbReference type="PANTHER" id="PTHR12854">
    <property type="entry name" value="ATAXIN 2-RELATED"/>
    <property type="match status" value="1"/>
</dbReference>
<dbReference type="RefSeq" id="XP_066077614.1">
    <property type="nucleotide sequence ID" value="XM_066221517.1"/>
</dbReference>
<dbReference type="InterPro" id="IPR009604">
    <property type="entry name" value="LsmAD_domain"/>
</dbReference>
<dbReference type="GO" id="GO:0034063">
    <property type="term" value="P:stress granule assembly"/>
    <property type="evidence" value="ECO:0007669"/>
    <property type="project" value="TreeGrafter"/>
</dbReference>
<feature type="compositionally biased region" description="Low complexity" evidence="1">
    <location>
        <begin position="713"/>
        <end position="741"/>
    </location>
</feature>
<feature type="compositionally biased region" description="Gly residues" evidence="1">
    <location>
        <begin position="791"/>
        <end position="802"/>
    </location>
</feature>
<evidence type="ECO:0000256" key="1">
    <source>
        <dbReference type="SAM" id="MobiDB-lite"/>
    </source>
</evidence>
<name>A0AAX4JZE6_9TREE</name>
<feature type="compositionally biased region" description="Basic and acidic residues" evidence="1">
    <location>
        <begin position="68"/>
        <end position="82"/>
    </location>
</feature>
<feature type="region of interest" description="Disordered" evidence="1">
    <location>
        <begin position="185"/>
        <end position="342"/>
    </location>
</feature>
<feature type="compositionally biased region" description="Polar residues" evidence="1">
    <location>
        <begin position="84"/>
        <end position="99"/>
    </location>
</feature>
<feature type="compositionally biased region" description="Low complexity" evidence="1">
    <location>
        <begin position="560"/>
        <end position="573"/>
    </location>
</feature>
<dbReference type="SMART" id="SM01272">
    <property type="entry name" value="LsmAD"/>
    <property type="match status" value="1"/>
</dbReference>
<evidence type="ECO:0000259" key="2">
    <source>
        <dbReference type="SMART" id="SM01272"/>
    </source>
</evidence>
<dbReference type="PANTHER" id="PTHR12854:SF7">
    <property type="entry name" value="ATAXIN-2 HOMOLOG"/>
    <property type="match status" value="1"/>
</dbReference>
<feature type="compositionally biased region" description="Basic and acidic residues" evidence="1">
    <location>
        <begin position="197"/>
        <end position="217"/>
    </location>
</feature>
<dbReference type="InterPro" id="IPR045117">
    <property type="entry name" value="ATXN2-like"/>
</dbReference>
<organism evidence="3 4">
    <name type="scientific">Kwoniella dendrophila CBS 6074</name>
    <dbReference type="NCBI Taxonomy" id="1295534"/>
    <lineage>
        <taxon>Eukaryota</taxon>
        <taxon>Fungi</taxon>
        <taxon>Dikarya</taxon>
        <taxon>Basidiomycota</taxon>
        <taxon>Agaricomycotina</taxon>
        <taxon>Tremellomycetes</taxon>
        <taxon>Tremellales</taxon>
        <taxon>Cryptococcaceae</taxon>
        <taxon>Kwoniella</taxon>
    </lineage>
</organism>
<sequence>MSNSDRGGGRGGGNRGGIRGGRGGMDNNRGKGVWRGGPPPGSISRGVSPAVPGSTSGSPAPRQSINDHMMDMKKVVHDDKNRSSKGFQTDTDISKSTGPSAERELKPWVPDATSPPPNGQPNGGNGGKDQDTFGTLVTGVPWDQFETNERLFGAKTDYQEELYTTKLNKNGADYKKREKEADRLASEIMGTVSKNSHIQEERGQVAEDSAKDEEEKYSGVVRAPGAYVPPGARRALGQGGAAPRVSAPPAPASSSAASKTNGSTAPTPAPAAPKALSPAPPPISTIAPPPAPARSTSDDPSTTVLAVTSAAVPAKPAEAPAAAPAIPTVTAPTDQKADGQLSGVVDQWRQFVGTERERAEAKKQSHLKTEREKQLAELKKFHASFKVPLPMPKDILPILAKDENKQKDIEAKAATQLEKAKEDRKSLAAAAVSSKSPIKTSAPMETAKTEQPKALPPKKPFMKIPEIPPFNAAKRKSAIPSSSSNAAAAITVAPNIPIAETAGQNIPVQATSPTPSMASLTSAANQAKLNPKANTFVFKPSAAVFKPGQPSASPATASKPLPTSSVASPAPATASLKNPFFKDKLPEKVTVDVRNDFNPWKHGSGSVPSASSIGLQWPYNAGRKTYIPSYVGGPMGGGPLPMHLGGGGIGGPGSSVFDDESGVGIGGTGSPSPHPVPSIVGGLQPYPGYGYRFNQPGLPPQFSGQMNSPMFSPGGPQFSPIPGQQQQQQQQQQQPHHQMMPGPGGPNGGHQQNGMPMYFQSGIPQNPQFLSPQHMQFNPHTPQRHGPGPGPGGNGGGLGGPQGYYPHPNVSTPHQTPQLIQHNLPPFAGQPPPPLQQQSSFHPHSPMQVNQPHPGQQQQLSQNGSGGPPQQSQPPGSASGGNGN</sequence>
<dbReference type="GeneID" id="91096458"/>
<feature type="compositionally biased region" description="Low complexity" evidence="1">
    <location>
        <begin position="836"/>
        <end position="877"/>
    </location>
</feature>